<protein>
    <recommendedName>
        <fullName evidence="1">DUF5723 domain-containing protein</fullName>
    </recommendedName>
</protein>
<dbReference type="Proteomes" id="UP000244450">
    <property type="component" value="Unassembled WGS sequence"/>
</dbReference>
<name>A0A2T7BIA0_9BACT</name>
<dbReference type="EMBL" id="QCYK01000002">
    <property type="protein sequence ID" value="PUZ26007.1"/>
    <property type="molecule type" value="Genomic_DNA"/>
</dbReference>
<gene>
    <name evidence="2" type="ORF">DCC81_17335</name>
</gene>
<keyword evidence="3" id="KW-1185">Reference proteome</keyword>
<comment type="caution">
    <text evidence="2">The sequence shown here is derived from an EMBL/GenBank/DDBJ whole genome shotgun (WGS) entry which is preliminary data.</text>
</comment>
<evidence type="ECO:0000259" key="1">
    <source>
        <dbReference type="Pfam" id="PF18990"/>
    </source>
</evidence>
<evidence type="ECO:0000313" key="3">
    <source>
        <dbReference type="Proteomes" id="UP000244450"/>
    </source>
</evidence>
<accession>A0A2T7BIA0</accession>
<dbReference type="InterPro" id="IPR043781">
    <property type="entry name" value="DUF5723"/>
</dbReference>
<reference evidence="2 3" key="1">
    <citation type="submission" date="2018-04" db="EMBL/GenBank/DDBJ databases">
        <title>Chitinophaga fuyangensis sp. nov., isolated from soil in a chemical factory.</title>
        <authorList>
            <person name="Chen K."/>
        </authorList>
    </citation>
    <scope>NUCLEOTIDE SEQUENCE [LARGE SCALE GENOMIC DNA]</scope>
    <source>
        <strain evidence="2 3">LY-1</strain>
    </source>
</reference>
<evidence type="ECO:0000313" key="2">
    <source>
        <dbReference type="EMBL" id="PUZ26007.1"/>
    </source>
</evidence>
<organism evidence="2 3">
    <name type="scientific">Chitinophaga parva</name>
    <dbReference type="NCBI Taxonomy" id="2169414"/>
    <lineage>
        <taxon>Bacteria</taxon>
        <taxon>Pseudomonadati</taxon>
        <taxon>Bacteroidota</taxon>
        <taxon>Chitinophagia</taxon>
        <taxon>Chitinophagales</taxon>
        <taxon>Chitinophagaceae</taxon>
        <taxon>Chitinophaga</taxon>
    </lineage>
</organism>
<sequence>MAQTFGGYNTSPDAGIYGIYTNPATAASTHFKWDVNIAGAHAVAGNTYISFAKSALRADTLKRGVDYFQDTSSKRYQFGWAQADILMPSVLYSIDETQSVAFTWRVRGMANAGPVSPRVLNFTTIRFPNPQYIGNTLYIDNAAGTFNSWNEFGFTYARVLKENQLSRLKGGITVKYLSGIVSGYTAISNTSFTVNSSTSMSINSGHAIYGYSENMDSANRAGQSYYNLTRYPGVGADIGFTWEWRPDPEGGDGANYGSNGYFNDDADAYVLRLGVSVTDIGGINYSNSPYSTSLDLRKADIDPHTLDKRKGESYSKWYSRIKQYFTPDGPRQVSYYMQLPTALHLTADYQFGGGWAASANAVFGLNTNAKNNFRNNMITMLQLTPRYEHGWWSAFLPTSVNRYAGVDVGVGVRLGPVLLGSSSILSDLVSSKIKRADVFLAVRLWPMKAGKEGKTSAEKRALRQVKCAL</sequence>
<feature type="domain" description="DUF5723" evidence="1">
    <location>
        <begin position="23"/>
        <end position="419"/>
    </location>
</feature>
<proteinExistence type="predicted"/>
<dbReference type="Pfam" id="PF18990">
    <property type="entry name" value="DUF5723"/>
    <property type="match status" value="1"/>
</dbReference>
<dbReference type="OrthoDB" id="9805336at2"/>
<dbReference type="RefSeq" id="WP_108687844.1">
    <property type="nucleotide sequence ID" value="NZ_QCYK01000002.1"/>
</dbReference>
<dbReference type="AlphaFoldDB" id="A0A2T7BIA0"/>